<dbReference type="InterPro" id="IPR043129">
    <property type="entry name" value="ATPase_NBD"/>
</dbReference>
<gene>
    <name evidence="6" type="primary">ackA</name>
    <name evidence="9" type="ORF">GCM10023322_70860</name>
</gene>
<keyword evidence="3 6" id="KW-0547">Nucleotide-binding</keyword>
<protein>
    <recommendedName>
        <fullName evidence="6">Acetate kinase</fullName>
        <ecNumber evidence="6">2.7.2.1</ecNumber>
    </recommendedName>
    <alternativeName>
        <fullName evidence="6">Acetokinase</fullName>
    </alternativeName>
</protein>
<comment type="subunit">
    <text evidence="6">Homodimer.</text>
</comment>
<dbReference type="PIRSF" id="PIRSF000722">
    <property type="entry name" value="Acetate_prop_kin"/>
    <property type="match status" value="1"/>
</dbReference>
<dbReference type="EMBL" id="BAABJQ010000032">
    <property type="protein sequence ID" value="GAA5198145.1"/>
    <property type="molecule type" value="Genomic_DNA"/>
</dbReference>
<feature type="site" description="Transition state stabilizer" evidence="6">
    <location>
        <position position="237"/>
    </location>
</feature>
<feature type="compositionally biased region" description="Gly residues" evidence="8">
    <location>
        <begin position="7"/>
        <end position="17"/>
    </location>
</feature>
<comment type="caution">
    <text evidence="9">The sequence shown here is derived from an EMBL/GenBank/DDBJ whole genome shotgun (WGS) entry which is preliminary data.</text>
</comment>
<comment type="similarity">
    <text evidence="1 6 7">Belongs to the acetokinase family.</text>
</comment>
<feature type="binding site" evidence="6">
    <location>
        <begin position="204"/>
        <end position="208"/>
    </location>
    <ligand>
        <name>ATP</name>
        <dbReference type="ChEBI" id="CHEBI:30616"/>
    </ligand>
</feature>
<dbReference type="InterPro" id="IPR004372">
    <property type="entry name" value="Ac/propionate_kinase"/>
</dbReference>
<keyword evidence="5 6" id="KW-0067">ATP-binding</keyword>
<dbReference type="PRINTS" id="PR00471">
    <property type="entry name" value="ACETATEKNASE"/>
</dbReference>
<proteinExistence type="inferred from homology"/>
<sequence length="397" mass="41416">MPEDGGATTGDRGGAGAAGPVLVLNAGSSSLKYRLLAGGRAEEPEDLEHGQLERIGEPGGEAADHADAVGQVIDRLHNRPVAAVGHRVVHGGDRFREPVLVDDDVLTAIEELARWAPLHNRAAAAGIHAARGALPGIPHLALFDTAFHATLPPAAFTYAIDRELAGEYGIRRYGFHGISVRYVVDQAARLLERPVAELNMIVLHLGNGASATAVAGGVSVDTSMGLTPLEGLAMGTRTGDIDPAVAFYLARVRNLSLDQIENQYQRQGGLAGLCGDNDVRAVQSRAASGDRDAELALDVYCHRIRKYVGAYHAVLGRLDAVVFTAGVGEHSGPVRARSLAGLEPMGIMVDPERNGADGGARLISPAGSAVSVCVVPTDEERSIAQQTAAVLGLAGSW</sequence>
<dbReference type="Pfam" id="PF00871">
    <property type="entry name" value="Acetate_kinase"/>
    <property type="match status" value="1"/>
</dbReference>
<dbReference type="Proteomes" id="UP001501570">
    <property type="component" value="Unassembled WGS sequence"/>
</dbReference>
<evidence type="ECO:0000256" key="6">
    <source>
        <dbReference type="HAMAP-Rule" id="MF_00020"/>
    </source>
</evidence>
<evidence type="ECO:0000256" key="4">
    <source>
        <dbReference type="ARBA" id="ARBA00022777"/>
    </source>
</evidence>
<dbReference type="EC" id="2.7.2.1" evidence="6"/>
<feature type="binding site" evidence="6">
    <location>
        <position position="25"/>
    </location>
    <ligand>
        <name>Mg(2+)</name>
        <dbReference type="ChEBI" id="CHEBI:18420"/>
    </ligand>
</feature>
<dbReference type="InterPro" id="IPR023865">
    <property type="entry name" value="Aliphatic_acid_kinase_CS"/>
</dbReference>
<evidence type="ECO:0000256" key="1">
    <source>
        <dbReference type="ARBA" id="ARBA00008748"/>
    </source>
</evidence>
<feature type="binding site" evidence="6">
    <location>
        <position position="379"/>
    </location>
    <ligand>
        <name>Mg(2+)</name>
        <dbReference type="ChEBI" id="CHEBI:18420"/>
    </ligand>
</feature>
<comment type="catalytic activity">
    <reaction evidence="6">
        <text>acetate + ATP = acetyl phosphate + ADP</text>
        <dbReference type="Rhea" id="RHEA:11352"/>
        <dbReference type="ChEBI" id="CHEBI:22191"/>
        <dbReference type="ChEBI" id="CHEBI:30089"/>
        <dbReference type="ChEBI" id="CHEBI:30616"/>
        <dbReference type="ChEBI" id="CHEBI:456216"/>
        <dbReference type="EC" id="2.7.2.1"/>
    </reaction>
</comment>
<dbReference type="InterPro" id="IPR000890">
    <property type="entry name" value="Aliphatic_acid_kin_short-chain"/>
</dbReference>
<comment type="cofactor">
    <cofactor evidence="6">
        <name>Mg(2+)</name>
        <dbReference type="ChEBI" id="CHEBI:18420"/>
    </cofactor>
    <cofactor evidence="6">
        <name>Mn(2+)</name>
        <dbReference type="ChEBI" id="CHEBI:29035"/>
    </cofactor>
    <text evidence="6">Mg(2+). Can also accept Mn(2+).</text>
</comment>
<feature type="region of interest" description="Disordered" evidence="8">
    <location>
        <begin position="1"/>
        <end position="20"/>
    </location>
</feature>
<dbReference type="PROSITE" id="PS01075">
    <property type="entry name" value="ACETATE_KINASE_1"/>
    <property type="match status" value="1"/>
</dbReference>
<feature type="binding site" evidence="6">
    <location>
        <position position="32"/>
    </location>
    <ligand>
        <name>ATP</name>
        <dbReference type="ChEBI" id="CHEBI:30616"/>
    </ligand>
</feature>
<evidence type="ECO:0000256" key="2">
    <source>
        <dbReference type="ARBA" id="ARBA00022679"/>
    </source>
</evidence>
<dbReference type="PROSITE" id="PS01076">
    <property type="entry name" value="ACETATE_KINASE_2"/>
    <property type="match status" value="1"/>
</dbReference>
<feature type="binding site" evidence="6">
    <location>
        <begin position="326"/>
        <end position="330"/>
    </location>
    <ligand>
        <name>ATP</name>
        <dbReference type="ChEBI" id="CHEBI:30616"/>
    </ligand>
</feature>
<dbReference type="Gene3D" id="3.30.420.40">
    <property type="match status" value="2"/>
</dbReference>
<dbReference type="CDD" id="cd24010">
    <property type="entry name" value="ASKHA_NBD_AcK_PK"/>
    <property type="match status" value="1"/>
</dbReference>
<keyword evidence="6" id="KW-0963">Cytoplasm</keyword>
<comment type="pathway">
    <text evidence="6">Metabolic intermediate biosynthesis; acetyl-CoA biosynthesis; acetyl-CoA from acetate: step 1/2.</text>
</comment>
<keyword evidence="4 6" id="KW-0418">Kinase</keyword>
<dbReference type="HAMAP" id="MF_00020">
    <property type="entry name" value="Acetate_kinase"/>
    <property type="match status" value="1"/>
</dbReference>
<evidence type="ECO:0000313" key="10">
    <source>
        <dbReference type="Proteomes" id="UP001501570"/>
    </source>
</evidence>
<keyword evidence="6" id="KW-0479">Metal-binding</keyword>
<feature type="binding site" evidence="6">
    <location>
        <begin position="278"/>
        <end position="280"/>
    </location>
    <ligand>
        <name>ATP</name>
        <dbReference type="ChEBI" id="CHEBI:30616"/>
    </ligand>
</feature>
<evidence type="ECO:0000256" key="8">
    <source>
        <dbReference type="SAM" id="MobiDB-lite"/>
    </source>
</evidence>
<keyword evidence="2 6" id="KW-0808">Transferase</keyword>
<dbReference type="PANTHER" id="PTHR21060">
    <property type="entry name" value="ACETATE KINASE"/>
    <property type="match status" value="1"/>
</dbReference>
<comment type="subcellular location">
    <subcellularLocation>
        <location evidence="6">Cytoplasm</location>
    </subcellularLocation>
</comment>
<evidence type="ECO:0000256" key="5">
    <source>
        <dbReference type="ARBA" id="ARBA00022840"/>
    </source>
</evidence>
<keyword evidence="10" id="KW-1185">Reference proteome</keyword>
<name>A0ABP9SNB3_9ACTN</name>
<feature type="binding site" evidence="6">
    <location>
        <position position="87"/>
    </location>
    <ligand>
        <name>substrate</name>
    </ligand>
</feature>
<reference evidence="10" key="1">
    <citation type="journal article" date="2019" name="Int. J. Syst. Evol. Microbiol.">
        <title>The Global Catalogue of Microorganisms (GCM) 10K type strain sequencing project: providing services to taxonomists for standard genome sequencing and annotation.</title>
        <authorList>
            <consortium name="The Broad Institute Genomics Platform"/>
            <consortium name="The Broad Institute Genome Sequencing Center for Infectious Disease"/>
            <person name="Wu L."/>
            <person name="Ma J."/>
        </authorList>
    </citation>
    <scope>NUCLEOTIDE SEQUENCE [LARGE SCALE GENOMIC DNA]</scope>
    <source>
        <strain evidence="10">JCM 18304</strain>
    </source>
</reference>
<dbReference type="RefSeq" id="WP_345637256.1">
    <property type="nucleotide sequence ID" value="NZ_BAABJQ010000032.1"/>
</dbReference>
<dbReference type="NCBIfam" id="TIGR00016">
    <property type="entry name" value="ackA"/>
    <property type="match status" value="1"/>
</dbReference>
<accession>A0ABP9SNB3</accession>
<organism evidence="9 10">
    <name type="scientific">Rugosimonospora acidiphila</name>
    <dbReference type="NCBI Taxonomy" id="556531"/>
    <lineage>
        <taxon>Bacteria</taxon>
        <taxon>Bacillati</taxon>
        <taxon>Actinomycetota</taxon>
        <taxon>Actinomycetes</taxon>
        <taxon>Micromonosporales</taxon>
        <taxon>Micromonosporaceae</taxon>
        <taxon>Rugosimonospora</taxon>
    </lineage>
</organism>
<dbReference type="PANTHER" id="PTHR21060:SF15">
    <property type="entry name" value="ACETATE KINASE-RELATED"/>
    <property type="match status" value="1"/>
</dbReference>
<feature type="site" description="Transition state stabilizer" evidence="6">
    <location>
        <position position="176"/>
    </location>
</feature>
<evidence type="ECO:0000256" key="7">
    <source>
        <dbReference type="RuleBase" id="RU003835"/>
    </source>
</evidence>
<evidence type="ECO:0000313" key="9">
    <source>
        <dbReference type="EMBL" id="GAA5198145.1"/>
    </source>
</evidence>
<evidence type="ECO:0000256" key="3">
    <source>
        <dbReference type="ARBA" id="ARBA00022741"/>
    </source>
</evidence>
<keyword evidence="6" id="KW-0460">Magnesium</keyword>
<comment type="function">
    <text evidence="6">Catalyzes the formation of acetyl phosphate from acetate and ATP. Can also catalyze the reverse reaction.</text>
</comment>
<dbReference type="GO" id="GO:0016301">
    <property type="term" value="F:kinase activity"/>
    <property type="evidence" value="ECO:0007669"/>
    <property type="project" value="UniProtKB-KW"/>
</dbReference>
<feature type="active site" description="Proton donor/acceptor" evidence="6">
    <location>
        <position position="144"/>
    </location>
</feature>
<dbReference type="SUPFAM" id="SSF53067">
    <property type="entry name" value="Actin-like ATPase domain"/>
    <property type="match status" value="2"/>
</dbReference>